<proteinExistence type="predicted"/>
<reference evidence="1 2" key="1">
    <citation type="submission" date="2023-04" db="EMBL/GenBank/DDBJ databases">
        <title>Spirochaete genome identified in red abalone sample constitutes a novel genus.</title>
        <authorList>
            <person name="Sharma S.P."/>
            <person name="Purcell C.M."/>
            <person name="Hyde J.R."/>
            <person name="Severin A.J."/>
        </authorList>
    </citation>
    <scope>NUCLEOTIDE SEQUENCE [LARGE SCALE GENOMIC DNA]</scope>
    <source>
        <strain evidence="1 2">SP-2023</strain>
    </source>
</reference>
<evidence type="ECO:0000313" key="2">
    <source>
        <dbReference type="Proteomes" id="UP001228690"/>
    </source>
</evidence>
<accession>A0ABY8MF44</accession>
<organism evidence="1 2">
    <name type="scientific">Candidatus Haliotispira prima</name>
    <dbReference type="NCBI Taxonomy" id="3034016"/>
    <lineage>
        <taxon>Bacteria</taxon>
        <taxon>Pseudomonadati</taxon>
        <taxon>Spirochaetota</taxon>
        <taxon>Spirochaetia</taxon>
        <taxon>Spirochaetales</taxon>
        <taxon>Spirochaetaceae</taxon>
        <taxon>Candidatus Haliotispira</taxon>
    </lineage>
</organism>
<gene>
    <name evidence="1" type="ORF">P0082_08920</name>
</gene>
<protein>
    <recommendedName>
        <fullName evidence="3">PD-(D/E)XK nuclease superfamily protein</fullName>
    </recommendedName>
</protein>
<keyword evidence="2" id="KW-1185">Reference proteome</keyword>
<dbReference type="Gene3D" id="3.40.1350.10">
    <property type="match status" value="1"/>
</dbReference>
<dbReference type="RefSeq" id="WP_326926785.1">
    <property type="nucleotide sequence ID" value="NZ_CP123443.1"/>
</dbReference>
<dbReference type="EMBL" id="CP123443">
    <property type="protein sequence ID" value="WGK68599.1"/>
    <property type="molecule type" value="Genomic_DNA"/>
</dbReference>
<dbReference type="Proteomes" id="UP001228690">
    <property type="component" value="Chromosome"/>
</dbReference>
<sequence>MRENIFTNLIKNEDSFTEGLVNLIGGFEQVREVFCELLCAALNDISKLEIKSIETQKQREGERPDIVLLTKNQKLILIEVKKNINIPLQVSQSNRYKNFIADFKKENPLIKDDDILFLIPHNYRYICNISNNKIIKWEDLLTKLRAKLRDKLESEDAYVIKSFIEIVADQIYDIPEVRMDLSEVKKMAPELKVFFPVWKIMNIIKAVEYSCRKKSIGTYESYNEQASIIGIYHKGKQPNIVIGFGVWDEIWEESKLPLCIYVYITDAGKHWNIERCKEIFKYLNNEETRKALNLDKGTIIKNSNEIHYWVLNDEFYNSDEELGTKASKIIQELWKVAEGNES</sequence>
<dbReference type="InterPro" id="IPR011856">
    <property type="entry name" value="tRNA_endonuc-like_dom_sf"/>
</dbReference>
<evidence type="ECO:0000313" key="1">
    <source>
        <dbReference type="EMBL" id="WGK68599.1"/>
    </source>
</evidence>
<name>A0ABY8MF44_9SPIO</name>
<evidence type="ECO:0008006" key="3">
    <source>
        <dbReference type="Google" id="ProtNLM"/>
    </source>
</evidence>